<keyword evidence="2" id="KW-1185">Reference proteome</keyword>
<evidence type="ECO:0000256" key="1">
    <source>
        <dbReference type="SAM" id="Coils"/>
    </source>
</evidence>
<dbReference type="AlphaFoldDB" id="A0A0N5CIU6"/>
<organism evidence="2 3">
    <name type="scientific">Strongyloides papillosus</name>
    <name type="common">Intestinal threadworm</name>
    <dbReference type="NCBI Taxonomy" id="174720"/>
    <lineage>
        <taxon>Eukaryota</taxon>
        <taxon>Metazoa</taxon>
        <taxon>Ecdysozoa</taxon>
        <taxon>Nematoda</taxon>
        <taxon>Chromadorea</taxon>
        <taxon>Rhabditida</taxon>
        <taxon>Tylenchina</taxon>
        <taxon>Panagrolaimomorpha</taxon>
        <taxon>Strongyloidoidea</taxon>
        <taxon>Strongyloididae</taxon>
        <taxon>Strongyloides</taxon>
    </lineage>
</organism>
<name>A0A0N5CIU6_STREA</name>
<reference evidence="3" key="1">
    <citation type="submission" date="2017-02" db="UniProtKB">
        <authorList>
            <consortium name="WormBaseParasite"/>
        </authorList>
    </citation>
    <scope>IDENTIFICATION</scope>
</reference>
<sequence>LKNISTKMDNLKKEVDQLLNLQSVSERKVNMLSVHLKQLKAKTDSISHEIKKKINTNGDYLKDMWEKQEKNLSKLRSVVVSILEIVPDYFDNNQPDR</sequence>
<protein>
    <submittedName>
        <fullName evidence="3">CaMBD domain-containing protein</fullName>
    </submittedName>
</protein>
<proteinExistence type="predicted"/>
<accession>A0A0N5CIU6</accession>
<dbReference type="Proteomes" id="UP000046392">
    <property type="component" value="Unplaced"/>
</dbReference>
<dbReference type="WBParaSite" id="SPAL_0001775100.1">
    <property type="protein sequence ID" value="SPAL_0001775100.1"/>
    <property type="gene ID" value="SPAL_0001775100"/>
</dbReference>
<evidence type="ECO:0000313" key="3">
    <source>
        <dbReference type="WBParaSite" id="SPAL_0001775100.1"/>
    </source>
</evidence>
<evidence type="ECO:0000313" key="2">
    <source>
        <dbReference type="Proteomes" id="UP000046392"/>
    </source>
</evidence>
<keyword evidence="1" id="KW-0175">Coiled coil</keyword>
<feature type="coiled-coil region" evidence="1">
    <location>
        <begin position="1"/>
        <end position="28"/>
    </location>
</feature>